<feature type="region of interest" description="Disordered" evidence="1">
    <location>
        <begin position="1451"/>
        <end position="1470"/>
    </location>
</feature>
<feature type="region of interest" description="Disordered" evidence="1">
    <location>
        <begin position="837"/>
        <end position="915"/>
    </location>
</feature>
<name>A0ABN8J1I4_9NEOP</name>
<organism evidence="2 3">
    <name type="scientific">Iphiclides podalirius</name>
    <name type="common">scarce swallowtail</name>
    <dbReference type="NCBI Taxonomy" id="110791"/>
    <lineage>
        <taxon>Eukaryota</taxon>
        <taxon>Metazoa</taxon>
        <taxon>Ecdysozoa</taxon>
        <taxon>Arthropoda</taxon>
        <taxon>Hexapoda</taxon>
        <taxon>Insecta</taxon>
        <taxon>Pterygota</taxon>
        <taxon>Neoptera</taxon>
        <taxon>Endopterygota</taxon>
        <taxon>Lepidoptera</taxon>
        <taxon>Glossata</taxon>
        <taxon>Ditrysia</taxon>
        <taxon>Papilionoidea</taxon>
        <taxon>Papilionidae</taxon>
        <taxon>Papilioninae</taxon>
        <taxon>Iphiclides</taxon>
    </lineage>
</organism>
<feature type="compositionally biased region" description="Basic and acidic residues" evidence="1">
    <location>
        <begin position="1396"/>
        <end position="1410"/>
    </location>
</feature>
<feature type="compositionally biased region" description="Basic and acidic residues" evidence="1">
    <location>
        <begin position="1456"/>
        <end position="1465"/>
    </location>
</feature>
<sequence length="1810" mass="201910">MPEDQSAGPDLGRVLEHLDDFALNAQNYQTIQDALEKTQGNIEVSVVEKLLALCVRDLKEDMKNTVNTLKVLAAVLKKIKAGELYQLPDLVPSAVAVLHIIKTTALLNKVEGLKMLCYEILQSYPNEILITLAVSHYSEIMEMLNLYCHQRIPLEMRMQPINIIYKLLKILPPDKRTIFVRDGVGIWFSKIVPTVMSFATNVNGKNTVPLETLEMLTEELVGIDYLHNPNWKAVLECVHTQQKYPAVIKDLLDSGKVSKSTDRYNLFVELLAILEVLLQSPRCDKLADIIFNIVTYSLIDHNGKVQPLFNAKNEKNSPIHKIVSLILNPSLDYVFTRYDAKEIVAKIKPLTKLIAEEYLKEVTEGYLKSPLVKNNSLMLWTALAEAICELKCDISVEILQHLLILPLKSMSLFTSVEISSSAWFLLYKYGQIKLHDISVDEEICEIISNQSIISTTNKIFIFRASLVICNNIIADEKDNLICKVAETLHHVTNEMEYTSKDANFSCYSNIILFLLEKVYNEPNEKLAKVTVSIANNLLKMMSQYYKQEYPDKNLESNLVVQVLEQMQLLFKKEIYTHLKSIVLDDLKKFIPYFKHSGVLSILNSMLNQKGGKSETVSSSVPIGFQTLDKEKVKTPNINDQNKFTTPAVKPVAKKEKKKDSNIIDTVVENGEEYVVVKSNWKFNITKLTANQKEKLRRTREDIPALYQDLSQSQDEFKRVYRMNSVDSMSGMSSKSTGMEKEDATEVLKKMASSSVVPRIIENILTESNKTDCTEPNRNIVESAPPNIDNDHKHIEAKTCKSPRVALKDRVFRNVRNLIEKSGLQNDAKELNSTVNENLLKTPPKKQNVNKHLANSAPPEISSERPSRVKRKPKKFDDLNILPSKKRRTSTNQNNSEALGVKASETQTAESEGSKKPKLNLVDETISTTACEVTKTVTPDGNVSEQNVGQIVDSTNAFSTLGDLDNNAADIKPKNDFLLKEEPDIEEKQDAKYSEPSCGIENLIETDSCNLSDDKSFSKLITPNKMCKEQNAGVPTAKKSGRRKSRIEKELAIDMVEGHPFLKMQSEKRLTRKNINITSPALVKRKTLVEKLNKSKTDTNVAKSEKKQKNKDKLNSSSDEKQIDTSEDIASSQSQDIIESSQDSTVSSSISVKTCKKPKRIPIVSVEPCTDIPKALQLLKEKQDLTNGVASISDDIELGHNKTVVHDGVDVNSTENMDTLPVERDSSSDVIIRSYGEAPIVSRIDQTDTESGTQKTANEDTQSLDPALFSEVANSAPTRPVEQSTTMIEEKCNDVIHATPDVTTQRFDGAQTIAETANVDTDCSPFKDEAQRKQDFMNNTLEISPIKMLSPLQEEKKSPTLETSSDFMVITLSSPVQSNGEPFDKSDSPEIFSNDKISPDKRDQSPPRDECVMSNLSPSSSLSLKKNRPQVRSGGRAAQMLGLCVPDRMQTLTSSEKSVEPEEHRRSMALNTSARRNLRILYNSTGENSEAHDGSEESEFFLKLKRSIPTADSSPSGPILKRKLNDIVDETTVSPASKRKRVSFHDPPVSTTVCVKKYIEPSGLHSPQNSALKRQERQLRAQTTTKTPKRLDTVFKLDTVLTRAVESFSENGTNVAGVTPISQLEQTRLAEVVTTSDLNGTEPVCPALVHCKDGIDRIATKLSSPAKKLLLIREFEGKVETIGDLAKMTELEVNSLSIKAPKVEVAKRVLNDYALRSLRVDSTEACECIDLDDEPSKTDTHTDGTPVIYKEMQTDDVSTVASEQIASTCSDVTQTVEPGANSTSNLIISSLSEVSIIQECCILITAINFNL</sequence>
<evidence type="ECO:0008006" key="4">
    <source>
        <dbReference type="Google" id="ProtNLM"/>
    </source>
</evidence>
<evidence type="ECO:0000313" key="2">
    <source>
        <dbReference type="EMBL" id="CAH2073622.1"/>
    </source>
</evidence>
<dbReference type="Proteomes" id="UP000837857">
    <property type="component" value="Chromosome 7"/>
</dbReference>
<evidence type="ECO:0000313" key="3">
    <source>
        <dbReference type="Proteomes" id="UP000837857"/>
    </source>
</evidence>
<feature type="region of interest" description="Disordered" evidence="1">
    <location>
        <begin position="1373"/>
        <end position="1439"/>
    </location>
</feature>
<accession>A0ABN8J1I4</accession>
<evidence type="ECO:0000256" key="1">
    <source>
        <dbReference type="SAM" id="MobiDB-lite"/>
    </source>
</evidence>
<feature type="compositionally biased region" description="Low complexity" evidence="1">
    <location>
        <begin position="1127"/>
        <end position="1142"/>
    </location>
</feature>
<feature type="region of interest" description="Disordered" evidence="1">
    <location>
        <begin position="1093"/>
        <end position="1142"/>
    </location>
</feature>
<feature type="non-terminal residue" evidence="2">
    <location>
        <position position="1810"/>
    </location>
</feature>
<dbReference type="EMBL" id="OW152819">
    <property type="protein sequence ID" value="CAH2073622.1"/>
    <property type="molecule type" value="Genomic_DNA"/>
</dbReference>
<feature type="compositionally biased region" description="Basic and acidic residues" evidence="1">
    <location>
        <begin position="1093"/>
        <end position="1123"/>
    </location>
</feature>
<protein>
    <recommendedName>
        <fullName evidence="4">Telomere-associated protein RIF1</fullName>
    </recommendedName>
</protein>
<feature type="region of interest" description="Disordered" evidence="1">
    <location>
        <begin position="1563"/>
        <end position="1585"/>
    </location>
</feature>
<feature type="compositionally biased region" description="Low complexity" evidence="1">
    <location>
        <begin position="1413"/>
        <end position="1423"/>
    </location>
</feature>
<reference evidence="2" key="1">
    <citation type="submission" date="2022-03" db="EMBL/GenBank/DDBJ databases">
        <authorList>
            <person name="Martin H S."/>
        </authorList>
    </citation>
    <scope>NUCLEOTIDE SEQUENCE</scope>
</reference>
<keyword evidence="3" id="KW-1185">Reference proteome</keyword>
<proteinExistence type="predicted"/>
<gene>
    <name evidence="2" type="ORF">IPOD504_LOCUS15718</name>
</gene>